<dbReference type="Proteomes" id="UP001283361">
    <property type="component" value="Unassembled WGS sequence"/>
</dbReference>
<evidence type="ECO:0000313" key="2">
    <source>
        <dbReference type="EMBL" id="KAK3702555.1"/>
    </source>
</evidence>
<feature type="region of interest" description="Disordered" evidence="1">
    <location>
        <begin position="248"/>
        <end position="267"/>
    </location>
</feature>
<proteinExistence type="predicted"/>
<reference evidence="2" key="1">
    <citation type="journal article" date="2023" name="G3 (Bethesda)">
        <title>A reference genome for the long-term kleptoplast-retaining sea slug Elysia crispata morphotype clarki.</title>
        <authorList>
            <person name="Eastman K.E."/>
            <person name="Pendleton A.L."/>
            <person name="Shaikh M.A."/>
            <person name="Suttiyut T."/>
            <person name="Ogas R."/>
            <person name="Tomko P."/>
            <person name="Gavelis G."/>
            <person name="Widhalm J.R."/>
            <person name="Wisecaver J.H."/>
        </authorList>
    </citation>
    <scope>NUCLEOTIDE SEQUENCE</scope>
    <source>
        <strain evidence="2">ECLA1</strain>
    </source>
</reference>
<sequence>MISAEVKQRVKRKWDTSFLVMAHATRLSWSWHMRHVFPDHGTCDTSFLVMAHATRLSWSWHMRHVFPGHGTCDTSFLVMAHATRLSWSWHMRHQKRVLCPRETNKDGVNGELLMAEGKQANGKPHFYSSLILLHSPAPIIPQVSRQGGNRGAPYVLVTGSRSLFFGAGTGERMSHHQTGHAKEDRTLHALHHRLEPVTENPDRSQEQRIVRTLPLTGPPHWGEPVGLHKNTAVPVPQERQSVSRVVQWHEPPPPQRNDEHKQHEENKPSIRASHVLWAWAGGTCASGARRRGVELDRSELRSSEGEIIPFSNSCCWSSPVKREYEQYVHGSAGFLHMLATLMDLRSSQMSLSPEDILIGLARIVSSLLLHFLREDINDEFKSFLAPSSDKPALGPGRLKTFCLAPTLMLLALTFS</sequence>
<evidence type="ECO:0000313" key="3">
    <source>
        <dbReference type="Proteomes" id="UP001283361"/>
    </source>
</evidence>
<organism evidence="2 3">
    <name type="scientific">Elysia crispata</name>
    <name type="common">lettuce slug</name>
    <dbReference type="NCBI Taxonomy" id="231223"/>
    <lineage>
        <taxon>Eukaryota</taxon>
        <taxon>Metazoa</taxon>
        <taxon>Spiralia</taxon>
        <taxon>Lophotrochozoa</taxon>
        <taxon>Mollusca</taxon>
        <taxon>Gastropoda</taxon>
        <taxon>Heterobranchia</taxon>
        <taxon>Euthyneura</taxon>
        <taxon>Panpulmonata</taxon>
        <taxon>Sacoglossa</taxon>
        <taxon>Placobranchoidea</taxon>
        <taxon>Plakobranchidae</taxon>
        <taxon>Elysia</taxon>
    </lineage>
</organism>
<name>A0AAE0XPU1_9GAST</name>
<gene>
    <name evidence="2" type="ORF">RRG08_042548</name>
</gene>
<evidence type="ECO:0000256" key="1">
    <source>
        <dbReference type="SAM" id="MobiDB-lite"/>
    </source>
</evidence>
<accession>A0AAE0XPU1</accession>
<comment type="caution">
    <text evidence="2">The sequence shown here is derived from an EMBL/GenBank/DDBJ whole genome shotgun (WGS) entry which is preliminary data.</text>
</comment>
<protein>
    <submittedName>
        <fullName evidence="2">Uncharacterized protein</fullName>
    </submittedName>
</protein>
<dbReference type="AlphaFoldDB" id="A0AAE0XPU1"/>
<feature type="compositionally biased region" description="Basic and acidic residues" evidence="1">
    <location>
        <begin position="256"/>
        <end position="267"/>
    </location>
</feature>
<keyword evidence="3" id="KW-1185">Reference proteome</keyword>
<dbReference type="EMBL" id="JAWDGP010007852">
    <property type="protein sequence ID" value="KAK3702555.1"/>
    <property type="molecule type" value="Genomic_DNA"/>
</dbReference>